<feature type="domain" description="Solute-binding protein family 3/N-terminal" evidence="6">
    <location>
        <begin position="40"/>
        <end position="261"/>
    </location>
</feature>
<comment type="subcellular location">
    <subcellularLocation>
        <location evidence="1">Cell envelope</location>
    </subcellularLocation>
</comment>
<evidence type="ECO:0000259" key="6">
    <source>
        <dbReference type="SMART" id="SM00062"/>
    </source>
</evidence>
<evidence type="ECO:0000256" key="5">
    <source>
        <dbReference type="SAM" id="SignalP"/>
    </source>
</evidence>
<evidence type="ECO:0000259" key="7">
    <source>
        <dbReference type="SMART" id="SM00079"/>
    </source>
</evidence>
<dbReference type="PANTHER" id="PTHR35936">
    <property type="entry name" value="MEMBRANE-BOUND LYTIC MUREIN TRANSGLYCOSYLASE F"/>
    <property type="match status" value="1"/>
</dbReference>
<evidence type="ECO:0000256" key="3">
    <source>
        <dbReference type="ARBA" id="ARBA00022729"/>
    </source>
</evidence>
<gene>
    <name evidence="8" type="ORF">BZL54_09610</name>
</gene>
<sequence length="268" mass="29052">MKRLAPTFKFKQGFAAALLCVVAATSHAADLLDTVKQAGVLKIALEGTYPPFDYRNADGQLEGFDVDVAKAVAARLGVKPQFVTTEWSGILAGLQAGKFDVIVNQVAITPARRQALDFSQPYVYSSAQLLQRQNDTRAFKSLDELKGRKVGVTMGSNYVDLVKTVPAIDLQVYPGTPENLRDLAAGRIDAAVNDRLMLGYLIRNSHLPLRPGSVLAGGEDQMGIPFRKGNPKFAKALDDALASLRQDGTLKKLSMQWFGADTTKPAMQ</sequence>
<dbReference type="SMART" id="SM00079">
    <property type="entry name" value="PBPe"/>
    <property type="match status" value="1"/>
</dbReference>
<dbReference type="InterPro" id="IPR018313">
    <property type="entry name" value="SBP_3_CS"/>
</dbReference>
<comment type="caution">
    <text evidence="8">The sequence shown here is derived from an EMBL/GenBank/DDBJ whole genome shotgun (WGS) entry which is preliminary data.</text>
</comment>
<reference evidence="8 9" key="1">
    <citation type="submission" date="2017-01" db="EMBL/GenBank/DDBJ databases">
        <title>Whole-Genome Shotgun Sequencing of Two beta-Proteobacterial Species in Search of the Bulgecin Biosynthetic Cluster.</title>
        <authorList>
            <person name="Horsman M.E."/>
            <person name="Marous D.R."/>
            <person name="Li R."/>
            <person name="Oliver R.A."/>
            <person name="Byun B."/>
            <person name="Emrich S.J."/>
            <person name="Boggess B."/>
            <person name="Townsend C.A."/>
            <person name="Mobashery S."/>
        </authorList>
    </citation>
    <scope>NUCLEOTIDE SEQUENCE [LARGE SCALE GENOMIC DNA]</scope>
    <source>
        <strain evidence="8 9">ATCC 31433</strain>
    </source>
</reference>
<comment type="similarity">
    <text evidence="2 4">Belongs to the bacterial solute-binding protein 3 family.</text>
</comment>
<dbReference type="AlphaFoldDB" id="A0A2A4FIJ8"/>
<feature type="domain" description="Ionotropic glutamate receptor C-terminal" evidence="7">
    <location>
        <begin position="40"/>
        <end position="260"/>
    </location>
</feature>
<dbReference type="PROSITE" id="PS01039">
    <property type="entry name" value="SBP_BACTERIAL_3"/>
    <property type="match status" value="1"/>
</dbReference>
<dbReference type="RefSeq" id="WP_084909218.1">
    <property type="nucleotide sequence ID" value="NZ_CP020738.1"/>
</dbReference>
<dbReference type="SUPFAM" id="SSF53850">
    <property type="entry name" value="Periplasmic binding protein-like II"/>
    <property type="match status" value="1"/>
</dbReference>
<dbReference type="SMART" id="SM00062">
    <property type="entry name" value="PBPb"/>
    <property type="match status" value="1"/>
</dbReference>
<dbReference type="GO" id="GO:0030313">
    <property type="term" value="C:cell envelope"/>
    <property type="evidence" value="ECO:0007669"/>
    <property type="project" value="UniProtKB-SubCell"/>
</dbReference>
<name>A0A2A4FIJ8_9BURK</name>
<evidence type="ECO:0000256" key="2">
    <source>
        <dbReference type="ARBA" id="ARBA00010333"/>
    </source>
</evidence>
<dbReference type="Proteomes" id="UP000217994">
    <property type="component" value="Unassembled WGS sequence"/>
</dbReference>
<dbReference type="PANTHER" id="PTHR35936:SF35">
    <property type="entry name" value="L-CYSTINE-BINDING PROTEIN TCYJ"/>
    <property type="match status" value="1"/>
</dbReference>
<dbReference type="GO" id="GO:0016020">
    <property type="term" value="C:membrane"/>
    <property type="evidence" value="ECO:0007669"/>
    <property type="project" value="InterPro"/>
</dbReference>
<evidence type="ECO:0000313" key="8">
    <source>
        <dbReference type="EMBL" id="PCE32468.1"/>
    </source>
</evidence>
<dbReference type="EMBL" id="MTZU01000026">
    <property type="protein sequence ID" value="PCE32468.1"/>
    <property type="molecule type" value="Genomic_DNA"/>
</dbReference>
<protein>
    <submittedName>
        <fullName evidence="8">Cystine ABC transporter substrate-binding protein</fullName>
    </submittedName>
</protein>
<dbReference type="GO" id="GO:0015276">
    <property type="term" value="F:ligand-gated monoatomic ion channel activity"/>
    <property type="evidence" value="ECO:0007669"/>
    <property type="project" value="InterPro"/>
</dbReference>
<proteinExistence type="inferred from homology"/>
<dbReference type="GeneID" id="69006039"/>
<evidence type="ECO:0000256" key="4">
    <source>
        <dbReference type="RuleBase" id="RU003744"/>
    </source>
</evidence>
<dbReference type="InterPro" id="IPR001638">
    <property type="entry name" value="Solute-binding_3/MltF_N"/>
</dbReference>
<dbReference type="Pfam" id="PF00497">
    <property type="entry name" value="SBP_bac_3"/>
    <property type="match status" value="1"/>
</dbReference>
<dbReference type="Gene3D" id="3.40.190.10">
    <property type="entry name" value="Periplasmic binding protein-like II"/>
    <property type="match status" value="2"/>
</dbReference>
<feature type="signal peptide" evidence="5">
    <location>
        <begin position="1"/>
        <end position="28"/>
    </location>
</feature>
<feature type="chain" id="PRO_5012223990" evidence="5">
    <location>
        <begin position="29"/>
        <end position="268"/>
    </location>
</feature>
<dbReference type="InterPro" id="IPR001320">
    <property type="entry name" value="Iontro_rcpt_C"/>
</dbReference>
<organism evidence="8 9">
    <name type="scientific">Burkholderia ubonensis subsp. mesacidophila</name>
    <dbReference type="NCBI Taxonomy" id="265293"/>
    <lineage>
        <taxon>Bacteria</taxon>
        <taxon>Pseudomonadati</taxon>
        <taxon>Pseudomonadota</taxon>
        <taxon>Betaproteobacteria</taxon>
        <taxon>Burkholderiales</taxon>
        <taxon>Burkholderiaceae</taxon>
        <taxon>Burkholderia</taxon>
        <taxon>Burkholderia cepacia complex</taxon>
    </lineage>
</organism>
<evidence type="ECO:0000313" key="9">
    <source>
        <dbReference type="Proteomes" id="UP000217994"/>
    </source>
</evidence>
<keyword evidence="3 5" id="KW-0732">Signal</keyword>
<accession>A0A2A4FIJ8</accession>
<evidence type="ECO:0000256" key="1">
    <source>
        <dbReference type="ARBA" id="ARBA00004196"/>
    </source>
</evidence>